<dbReference type="InterPro" id="IPR001680">
    <property type="entry name" value="WD40_rpt"/>
</dbReference>
<dbReference type="SMART" id="SM00256">
    <property type="entry name" value="FBOX"/>
    <property type="match status" value="1"/>
</dbReference>
<dbReference type="FunCoup" id="A0A6P8I9F8">
    <property type="interactions" value="1128"/>
</dbReference>
<dbReference type="OrthoDB" id="538223at2759"/>
<evidence type="ECO:0000256" key="2">
    <source>
        <dbReference type="ARBA" id="ARBA00022737"/>
    </source>
</evidence>
<accession>A0A6P8I9F8</accession>
<dbReference type="InterPro" id="IPR036322">
    <property type="entry name" value="WD40_repeat_dom_sf"/>
</dbReference>
<dbReference type="PANTHER" id="PTHR44436">
    <property type="entry name" value="F-BOX/WD REPEAT-CONTAINING PROTEIN 2"/>
    <property type="match status" value="1"/>
</dbReference>
<dbReference type="RefSeq" id="XP_031561762.1">
    <property type="nucleotide sequence ID" value="XM_031705902.1"/>
</dbReference>
<dbReference type="GeneID" id="116297639"/>
<keyword evidence="1 3" id="KW-0853">WD repeat</keyword>
<evidence type="ECO:0000313" key="5">
    <source>
        <dbReference type="Proteomes" id="UP000515163"/>
    </source>
</evidence>
<dbReference type="InterPro" id="IPR001810">
    <property type="entry name" value="F-box_dom"/>
</dbReference>
<evidence type="ECO:0000256" key="3">
    <source>
        <dbReference type="PROSITE-ProRule" id="PRU00221"/>
    </source>
</evidence>
<dbReference type="Gene3D" id="2.130.10.10">
    <property type="entry name" value="YVTN repeat-like/Quinoprotein amine dehydrogenase"/>
    <property type="match status" value="2"/>
</dbReference>
<dbReference type="Gene3D" id="1.20.1280.50">
    <property type="match status" value="1"/>
</dbReference>
<protein>
    <submittedName>
        <fullName evidence="6">F-box/WD repeat-containing protein 2-like</fullName>
    </submittedName>
</protein>
<dbReference type="InParanoid" id="A0A6P8I9F8"/>
<keyword evidence="5" id="KW-1185">Reference proteome</keyword>
<proteinExistence type="predicted"/>
<feature type="domain" description="F-box" evidence="4">
    <location>
        <begin position="58"/>
        <end position="105"/>
    </location>
</feature>
<feature type="repeat" description="WD" evidence="3">
    <location>
        <begin position="226"/>
        <end position="267"/>
    </location>
</feature>
<feature type="repeat" description="WD" evidence="3">
    <location>
        <begin position="148"/>
        <end position="187"/>
    </location>
</feature>
<dbReference type="SUPFAM" id="SSF81383">
    <property type="entry name" value="F-box domain"/>
    <property type="match status" value="1"/>
</dbReference>
<dbReference type="AlphaFoldDB" id="A0A6P8I9F8"/>
<dbReference type="KEGG" id="aten:116297639"/>
<dbReference type="SMART" id="SM00320">
    <property type="entry name" value="WD40"/>
    <property type="match status" value="4"/>
</dbReference>
<dbReference type="PROSITE" id="PS50294">
    <property type="entry name" value="WD_REPEATS_REGION"/>
    <property type="match status" value="2"/>
</dbReference>
<dbReference type="CDD" id="cd22131">
    <property type="entry name" value="F-box_FBXW2"/>
    <property type="match status" value="1"/>
</dbReference>
<dbReference type="PANTHER" id="PTHR44436:SF1">
    <property type="entry name" value="F-BOX_WD REPEAT-CONTAINING PROTEIN 2"/>
    <property type="match status" value="1"/>
</dbReference>
<evidence type="ECO:0000313" key="6">
    <source>
        <dbReference type="RefSeq" id="XP_031561762.1"/>
    </source>
</evidence>
<dbReference type="Pfam" id="PF00400">
    <property type="entry name" value="WD40"/>
    <property type="match status" value="3"/>
</dbReference>
<reference evidence="6" key="1">
    <citation type="submission" date="2025-08" db="UniProtKB">
        <authorList>
            <consortium name="RefSeq"/>
        </authorList>
    </citation>
    <scope>IDENTIFICATION</scope>
    <source>
        <tissue evidence="6">Tentacle</tissue>
    </source>
</reference>
<dbReference type="PROSITE" id="PS50082">
    <property type="entry name" value="WD_REPEATS_2"/>
    <property type="match status" value="2"/>
</dbReference>
<dbReference type="PROSITE" id="PS50181">
    <property type="entry name" value="FBOX"/>
    <property type="match status" value="1"/>
</dbReference>
<dbReference type="SUPFAM" id="SSF50978">
    <property type="entry name" value="WD40 repeat-like"/>
    <property type="match status" value="1"/>
</dbReference>
<evidence type="ECO:0000259" key="4">
    <source>
        <dbReference type="PROSITE" id="PS50181"/>
    </source>
</evidence>
<dbReference type="InterPro" id="IPR015943">
    <property type="entry name" value="WD40/YVTN_repeat-like_dom_sf"/>
</dbReference>
<keyword evidence="2" id="KW-0677">Repeat</keyword>
<gene>
    <name evidence="6" type="primary">LOC116297639</name>
</gene>
<dbReference type="Pfam" id="PF12937">
    <property type="entry name" value="F-box-like"/>
    <property type="match status" value="1"/>
</dbReference>
<dbReference type="InterPro" id="IPR036047">
    <property type="entry name" value="F-box-like_dom_sf"/>
</dbReference>
<dbReference type="InterPro" id="IPR042627">
    <property type="entry name" value="FBXW2"/>
</dbReference>
<dbReference type="InterPro" id="IPR020472">
    <property type="entry name" value="WD40_PAC1"/>
</dbReference>
<dbReference type="PRINTS" id="PR00320">
    <property type="entry name" value="GPROTEINBRPT"/>
</dbReference>
<dbReference type="Proteomes" id="UP000515163">
    <property type="component" value="Unplaced"/>
</dbReference>
<sequence length="454" mass="51922">MEDEEETKEFKIWLEKLCDSFFRLTDTQKNITIEQLIKLCGPDQLRFLSTKLEVLVKRDFLKCLPLELCFHVLKWMEPSLLCRCCLVSKKWEKVISNCHQVWQKACACLGMDVNEHDVPKETWKDVYLKAMRKIHSFKKDSSYETTMLHGHTARVFALCYRNGMLATGSDDRSVRLWDPQTGHCEYVLLTHTCADISFDMDKVVTASFDNTIGVWDWKTGHRIQCYQGHTGAVFCVDYSDELDIIVSGSADTTVKIWSMSSGGCQVTRYGHSDWVIKVILHRSKVNSPTHKRGEFVLLSMDKKTIKIWSLDATISTPLVTLTTQGENIHLQPKMHFDGNFIVCASDSGIHCWNFETLELSRSFASSPSKWLVAKGQMFSLLLDSTNLYILNNRSEQCIASRELPPFRRSARGSNFTSGDPVWLNCLCENIENNILFATSMPDHSILVLRLKDAT</sequence>
<organism evidence="5 6">
    <name type="scientific">Actinia tenebrosa</name>
    <name type="common">Australian red waratah sea anemone</name>
    <dbReference type="NCBI Taxonomy" id="6105"/>
    <lineage>
        <taxon>Eukaryota</taxon>
        <taxon>Metazoa</taxon>
        <taxon>Cnidaria</taxon>
        <taxon>Anthozoa</taxon>
        <taxon>Hexacorallia</taxon>
        <taxon>Actiniaria</taxon>
        <taxon>Actiniidae</taxon>
        <taxon>Actinia</taxon>
    </lineage>
</organism>
<evidence type="ECO:0000256" key="1">
    <source>
        <dbReference type="ARBA" id="ARBA00022574"/>
    </source>
</evidence>
<name>A0A6P8I9F8_ACTTE</name>